<protein>
    <submittedName>
        <fullName evidence="1">Uncharacterized protein</fullName>
    </submittedName>
</protein>
<gene>
    <name evidence="1" type="ORF">I302_07351</name>
    <name evidence="2" type="ORF">I302_108281</name>
</gene>
<evidence type="ECO:0000313" key="1">
    <source>
        <dbReference type="EMBL" id="OCF23001.1"/>
    </source>
</evidence>
<reference evidence="2" key="2">
    <citation type="submission" date="2013-07" db="EMBL/GenBank/DDBJ databases">
        <authorList>
            <consortium name="The Broad Institute Genome Sequencing Platform"/>
            <person name="Cuomo C."/>
            <person name="Litvintseva A."/>
            <person name="Chen Y."/>
            <person name="Heitman J."/>
            <person name="Sun S."/>
            <person name="Springer D."/>
            <person name="Dromer F."/>
            <person name="Young S.K."/>
            <person name="Zeng Q."/>
            <person name="Gargeya S."/>
            <person name="Fitzgerald M."/>
            <person name="Abouelleil A."/>
            <person name="Alvarado L."/>
            <person name="Berlin A.M."/>
            <person name="Chapman S.B."/>
            <person name="Dewar J."/>
            <person name="Goldberg J."/>
            <person name="Griggs A."/>
            <person name="Gujja S."/>
            <person name="Hansen M."/>
            <person name="Howarth C."/>
            <person name="Imamovic A."/>
            <person name="Larimer J."/>
            <person name="McCowan C."/>
            <person name="Murphy C."/>
            <person name="Pearson M."/>
            <person name="Priest M."/>
            <person name="Roberts A."/>
            <person name="Saif S."/>
            <person name="Shea T."/>
            <person name="Sykes S."/>
            <person name="Wortman J."/>
            <person name="Nusbaum C."/>
            <person name="Birren B."/>
        </authorList>
    </citation>
    <scope>NUCLEOTIDE SEQUENCE</scope>
    <source>
        <strain evidence="2">CBS 10118</strain>
    </source>
</reference>
<keyword evidence="3" id="KW-1185">Reference proteome</keyword>
<sequence>MSRTFMDLTDPVIHLIGSYLNNDSDLAMPSFTPFWENYASEIRPDVVRDFFAFRATCRRVRDVCKVGGLHLVIKSWHQVERLLAEGSAKYLEAVGRARISIIQTQMHDIVSLWSSFTLLLSRMTSLEELILDNLPFCQHARSPQTDTLQLPPYPILPKVISLSIDPRCNLCANAFNQLFIPAAPNIKHLRFRLAISKSQPSRRTKDNIEPIMAAWRKANDNQVMLLQTLCIRLFAVPRSVGKVQDYKDVCQLWPTLTNLHVSRFSDSDHKLQRVIAFVEATPNDPPDWLFRCYNADGPKAAEDDLCFQSIPQLCEWLELPQTLQELDLNWVISLNLERPLHVSPVAGQRRGDPLPAHDPFPPLNTATSVGQYESRMKEAISSAALQILDSIPALERGFFWEDAFDGYKQNWYRWTWEKTVEKDDMVAINVCDNPQLYSEDFLTCRPGGL</sequence>
<dbReference type="VEuPathDB" id="FungiDB:I302_07351"/>
<proteinExistence type="predicted"/>
<organism evidence="1">
    <name type="scientific">Kwoniella bestiolae CBS 10118</name>
    <dbReference type="NCBI Taxonomy" id="1296100"/>
    <lineage>
        <taxon>Eukaryota</taxon>
        <taxon>Fungi</taxon>
        <taxon>Dikarya</taxon>
        <taxon>Basidiomycota</taxon>
        <taxon>Agaricomycotina</taxon>
        <taxon>Tremellomycetes</taxon>
        <taxon>Tremellales</taxon>
        <taxon>Cryptococcaceae</taxon>
        <taxon>Kwoniella</taxon>
    </lineage>
</organism>
<evidence type="ECO:0000313" key="3">
    <source>
        <dbReference type="Proteomes" id="UP000092730"/>
    </source>
</evidence>
<dbReference type="GeneID" id="30211750"/>
<dbReference type="EMBL" id="KI894024">
    <property type="protein sequence ID" value="OCF23001.1"/>
    <property type="molecule type" value="Genomic_DNA"/>
</dbReference>
<dbReference type="AlphaFoldDB" id="A0A1B9FW73"/>
<dbReference type="KEGG" id="kbi:30211750"/>
<reference evidence="1" key="1">
    <citation type="submission" date="2013-07" db="EMBL/GenBank/DDBJ databases">
        <title>The Genome Sequence of Cryptococcus bestiolae CBS10118.</title>
        <authorList>
            <consortium name="The Broad Institute Genome Sequencing Platform"/>
            <person name="Cuomo C."/>
            <person name="Litvintseva A."/>
            <person name="Chen Y."/>
            <person name="Heitman J."/>
            <person name="Sun S."/>
            <person name="Springer D."/>
            <person name="Dromer F."/>
            <person name="Young S.K."/>
            <person name="Zeng Q."/>
            <person name="Gargeya S."/>
            <person name="Fitzgerald M."/>
            <person name="Abouelleil A."/>
            <person name="Alvarado L."/>
            <person name="Berlin A.M."/>
            <person name="Chapman S.B."/>
            <person name="Dewar J."/>
            <person name="Goldberg J."/>
            <person name="Griggs A."/>
            <person name="Gujja S."/>
            <person name="Hansen M."/>
            <person name="Howarth C."/>
            <person name="Imamovic A."/>
            <person name="Larimer J."/>
            <person name="McCowan C."/>
            <person name="Murphy C."/>
            <person name="Pearson M."/>
            <person name="Priest M."/>
            <person name="Roberts A."/>
            <person name="Saif S."/>
            <person name="Shea T."/>
            <person name="Sykes S."/>
            <person name="Wortman J."/>
            <person name="Nusbaum C."/>
            <person name="Birren B."/>
        </authorList>
    </citation>
    <scope>NUCLEOTIDE SEQUENCE [LARGE SCALE GENOMIC DNA]</scope>
    <source>
        <strain evidence="1">CBS 10118</strain>
    </source>
</reference>
<accession>A0A1B9FW73</accession>
<reference evidence="1" key="3">
    <citation type="submission" date="2014-01" db="EMBL/GenBank/DDBJ databases">
        <title>Evolution of pathogenesis and genome organization in the Tremellales.</title>
        <authorList>
            <person name="Cuomo C."/>
            <person name="Litvintseva A."/>
            <person name="Heitman J."/>
            <person name="Chen Y."/>
            <person name="Sun S."/>
            <person name="Springer D."/>
            <person name="Dromer F."/>
            <person name="Young S."/>
            <person name="Zeng Q."/>
            <person name="Chapman S."/>
            <person name="Gujja S."/>
            <person name="Saif S."/>
            <person name="Birren B."/>
        </authorList>
    </citation>
    <scope>NUCLEOTIDE SEQUENCE</scope>
    <source>
        <strain evidence="1">CBS 10118</strain>
    </source>
</reference>
<dbReference type="RefSeq" id="XP_019044071.1">
    <property type="nucleotide sequence ID" value="XM_019193948.1"/>
</dbReference>
<evidence type="ECO:0000313" key="2">
    <source>
        <dbReference type="EMBL" id="WVW86239.1"/>
    </source>
</evidence>
<dbReference type="Proteomes" id="UP000092730">
    <property type="component" value="Chromosome 7"/>
</dbReference>
<name>A0A1B9FW73_9TREE</name>
<dbReference type="OrthoDB" id="2563802at2759"/>
<reference evidence="2" key="4">
    <citation type="submission" date="2024-02" db="EMBL/GenBank/DDBJ databases">
        <title>Comparative genomics of Cryptococcus and Kwoniella reveals pathogenesis evolution and contrasting modes of karyotype evolution via chromosome fusion or intercentromeric recombination.</title>
        <authorList>
            <person name="Coelho M.A."/>
            <person name="David-Palma M."/>
            <person name="Shea T."/>
            <person name="Bowers K."/>
            <person name="McGinley-Smith S."/>
            <person name="Mohammad A.W."/>
            <person name="Gnirke A."/>
            <person name="Yurkov A.M."/>
            <person name="Nowrousian M."/>
            <person name="Sun S."/>
            <person name="Cuomo C.A."/>
            <person name="Heitman J."/>
        </authorList>
    </citation>
    <scope>NUCLEOTIDE SEQUENCE</scope>
    <source>
        <strain evidence="2">CBS 10118</strain>
    </source>
</reference>
<dbReference type="EMBL" id="CP144547">
    <property type="protein sequence ID" value="WVW86239.1"/>
    <property type="molecule type" value="Genomic_DNA"/>
</dbReference>